<evidence type="ECO:0000259" key="3">
    <source>
        <dbReference type="Pfam" id="PF24800"/>
    </source>
</evidence>
<reference evidence="4" key="1">
    <citation type="submission" date="2016-05" db="EMBL/GenBank/DDBJ databases">
        <title>Lichen genome sequencing reveals its rich biosynthetic potential.</title>
        <authorList>
            <person name="Bertrand R.L."/>
            <person name="Abdel-Hameed M."/>
            <person name="Sorensen J.L."/>
        </authorList>
    </citation>
    <scope>NUCLEOTIDE SEQUENCE</scope>
</reference>
<feature type="transmembrane region" description="Helical" evidence="2">
    <location>
        <begin position="39"/>
        <end position="59"/>
    </location>
</feature>
<evidence type="ECO:0000313" key="5">
    <source>
        <dbReference type="EMBL" id="AUW31004.1"/>
    </source>
</evidence>
<dbReference type="InterPro" id="IPR056119">
    <property type="entry name" value="DUF7702"/>
</dbReference>
<feature type="transmembrane region" description="Helical" evidence="2">
    <location>
        <begin position="215"/>
        <end position="238"/>
    </location>
</feature>
<feature type="transmembrane region" description="Helical" evidence="2">
    <location>
        <begin position="6"/>
        <end position="27"/>
    </location>
</feature>
<feature type="domain" description="DUF7702" evidence="3">
    <location>
        <begin position="3"/>
        <end position="241"/>
    </location>
</feature>
<evidence type="ECO:0000256" key="1">
    <source>
        <dbReference type="SAM" id="MobiDB-lite"/>
    </source>
</evidence>
<reference evidence="5" key="2">
    <citation type="submission" date="2017-12" db="EMBL/GenBank/DDBJ databases">
        <title>Genome Sequencing Reveals a Rich Biosynthetic Potential.</title>
        <authorList>
            <person name="Bertrand R.L."/>
            <person name="Abdel-Hameed M.E."/>
            <person name="Sorensen J.L."/>
        </authorList>
    </citation>
    <scope>NUCLEOTIDE SEQUENCE</scope>
</reference>
<organism evidence="4">
    <name type="scientific">Cladonia uncialis subsp. uncialis</name>
    <dbReference type="NCBI Taxonomy" id="180999"/>
    <lineage>
        <taxon>Eukaryota</taxon>
        <taxon>Fungi</taxon>
        <taxon>Dikarya</taxon>
        <taxon>Ascomycota</taxon>
        <taxon>Pezizomycotina</taxon>
        <taxon>Lecanoromycetes</taxon>
        <taxon>OSLEUM clade</taxon>
        <taxon>Lecanoromycetidae</taxon>
        <taxon>Lecanorales</taxon>
        <taxon>Lecanorineae</taxon>
        <taxon>Cladoniaceae</taxon>
        <taxon>Cladonia</taxon>
    </lineage>
</organism>
<feature type="transmembrane region" description="Helical" evidence="2">
    <location>
        <begin position="71"/>
        <end position="91"/>
    </location>
</feature>
<protein>
    <recommendedName>
        <fullName evidence="3">DUF7702 domain-containing protein</fullName>
    </recommendedName>
</protein>
<feature type="transmembrane region" description="Helical" evidence="2">
    <location>
        <begin position="103"/>
        <end position="126"/>
    </location>
</feature>
<dbReference type="EMBL" id="MG777487">
    <property type="protein sequence ID" value="AUW31004.1"/>
    <property type="molecule type" value="Genomic_DNA"/>
</dbReference>
<dbReference type="PANTHER" id="PTHR42109">
    <property type="entry name" value="UNPLACED GENOMIC SCAFFOLD UM_SCAF_CONTIG_1.265, WHOLE GENOME SHOTGUN SEQUENCE"/>
    <property type="match status" value="1"/>
</dbReference>
<dbReference type="Pfam" id="PF24800">
    <property type="entry name" value="DUF7702"/>
    <property type="match status" value="1"/>
</dbReference>
<feature type="region of interest" description="Disordered" evidence="1">
    <location>
        <begin position="289"/>
        <end position="309"/>
    </location>
</feature>
<keyword evidence="2" id="KW-0472">Membrane</keyword>
<dbReference type="AlphaFoldDB" id="A0A1Z1C545"/>
<feature type="transmembrane region" description="Helical" evidence="2">
    <location>
        <begin position="146"/>
        <end position="169"/>
    </location>
</feature>
<feature type="transmembrane region" description="Helical" evidence="2">
    <location>
        <begin position="181"/>
        <end position="203"/>
    </location>
</feature>
<keyword evidence="2" id="KW-0812">Transmembrane</keyword>
<name>A0A1Z1C545_CLAUC</name>
<keyword evidence="2" id="KW-1133">Transmembrane helix</keyword>
<proteinExistence type="predicted"/>
<dbReference type="PANTHER" id="PTHR42109:SF2">
    <property type="entry name" value="INTEGRAL MEMBRANE PROTEIN"/>
    <property type="match status" value="1"/>
</dbReference>
<evidence type="ECO:0000313" key="4">
    <source>
        <dbReference type="EMBL" id="ANM86691.1"/>
    </source>
</evidence>
<evidence type="ECO:0000256" key="2">
    <source>
        <dbReference type="SAM" id="Phobius"/>
    </source>
</evidence>
<accession>A0A1Z1C545</accession>
<sequence length="309" mass="33151">MKLNARGGISILELFIYFPSIVAAVFICSRHGFNRSSGWIFTLILCLIRIIGACCQLATYHDQSQGLLEAALILDFVGLSPLLLATVGLLARCVDSINQHSSIILHALHFRAVQLVITIGLILSIVGGTNSISSTGAYKTQTTSKAGVVLFIIAYVALVLITALTTLNLSTAEAGEKRLDFAIILALPFILVRLAYSALAVFSHHHEFKVVGGSVAIQAIMSVLMEFIVVFIYLLIGLKTEAKPVARQGPISTRPWNGQFAGAAKGARRQRQRPIRGLVGLAISAVHPEGQDAGQGRGVPNMVATHPRH</sequence>
<dbReference type="EMBL" id="KX264291">
    <property type="protein sequence ID" value="ANM86691.1"/>
    <property type="molecule type" value="Genomic_DNA"/>
</dbReference>